<evidence type="ECO:0000256" key="1">
    <source>
        <dbReference type="SAM" id="Phobius"/>
    </source>
</evidence>
<proteinExistence type="predicted"/>
<protein>
    <submittedName>
        <fullName evidence="4">Serine hydrolase</fullName>
    </submittedName>
</protein>
<dbReference type="InterPro" id="IPR045155">
    <property type="entry name" value="Beta-lactam_cat"/>
</dbReference>
<dbReference type="SUPFAM" id="SSF82057">
    <property type="entry name" value="Prokaryotic SH3-related domain"/>
    <property type="match status" value="1"/>
</dbReference>
<feature type="domain" description="DUF5776" evidence="3">
    <location>
        <begin position="50"/>
        <end position="112"/>
    </location>
</feature>
<dbReference type="Proteomes" id="UP001595901">
    <property type="component" value="Unassembled WGS sequence"/>
</dbReference>
<dbReference type="Pfam" id="PF13354">
    <property type="entry name" value="Beta-lactamase2"/>
    <property type="match status" value="1"/>
</dbReference>
<dbReference type="Gene3D" id="2.30.30.170">
    <property type="match status" value="1"/>
</dbReference>
<evidence type="ECO:0000313" key="4">
    <source>
        <dbReference type="EMBL" id="MFC3932507.1"/>
    </source>
</evidence>
<accession>A0ABV8D256</accession>
<comment type="caution">
    <text evidence="4">The sequence shown here is derived from an EMBL/GenBank/DDBJ whole genome shotgun (WGS) entry which is preliminary data.</text>
</comment>
<reference evidence="5" key="1">
    <citation type="journal article" date="2019" name="Int. J. Syst. Evol. Microbiol.">
        <title>The Global Catalogue of Microorganisms (GCM) 10K type strain sequencing project: providing services to taxonomists for standard genome sequencing and annotation.</title>
        <authorList>
            <consortium name="The Broad Institute Genomics Platform"/>
            <consortium name="The Broad Institute Genome Sequencing Center for Infectious Disease"/>
            <person name="Wu L."/>
            <person name="Ma J."/>
        </authorList>
    </citation>
    <scope>NUCLEOTIDE SEQUENCE [LARGE SCALE GENOMIC DNA]</scope>
    <source>
        <strain evidence="5">CCUG 58728</strain>
    </source>
</reference>
<keyword evidence="5" id="KW-1185">Reference proteome</keyword>
<dbReference type="SUPFAM" id="SSF56601">
    <property type="entry name" value="beta-lactamase/transpeptidase-like"/>
    <property type="match status" value="1"/>
</dbReference>
<evidence type="ECO:0000313" key="5">
    <source>
        <dbReference type="Proteomes" id="UP001595901"/>
    </source>
</evidence>
<dbReference type="InterPro" id="IPR012338">
    <property type="entry name" value="Beta-lactam/transpept-like"/>
</dbReference>
<dbReference type="PANTHER" id="PTHR35333:SF3">
    <property type="entry name" value="BETA-LACTAMASE-TYPE TRANSPEPTIDASE FOLD CONTAINING PROTEIN"/>
    <property type="match status" value="1"/>
</dbReference>
<evidence type="ECO:0000259" key="2">
    <source>
        <dbReference type="Pfam" id="PF13354"/>
    </source>
</evidence>
<dbReference type="Pfam" id="PF19087">
    <property type="entry name" value="DUF5776"/>
    <property type="match status" value="1"/>
</dbReference>
<dbReference type="Gene3D" id="3.40.710.10">
    <property type="entry name" value="DD-peptidase/beta-lactamase superfamily"/>
    <property type="match status" value="1"/>
</dbReference>
<name>A0ABV8D256_9STRE</name>
<sequence length="435" mass="49094">MKIKISNGNTIFLAFLVLFPIFMSPFILVKGDRNSNSNGQMSQAAANNSYFAKIPSNPNVYDEVTTYSDRNLTKASDEIKPDSKISIQKIETNDKGIPVFKFTNGFYAKASHKQFYDDKQLSRQKLSKAKNYWTSEKVTVFDRPYVVGVKPKKSAVTTYSKIQVTEKATTNHGTYFLVKGQGWIDAKTLSDKDERINKVQNILNQKYNDADKYSIYVKQLDTEKTAEINGDKVMYSASVSKLPLLYYVQEQLDEGKIETSKTFTYASAVNNFKRAYKPEGSGDISKTSNNQKYSVGELVQAVAQHSDNVATNILGYYVANQYDSNFQKSIKDAIGSNWDMKERKVSAKTAGLMMEAIYQQNGDITNYLSSTEFDNQRIAKNIPVKVAHKIGDAYDYRHDVAIVYADSPFIISVFTENASYDDITVIADDVYKILK</sequence>
<keyword evidence="1" id="KW-1133">Transmembrane helix</keyword>
<dbReference type="RefSeq" id="WP_380431972.1">
    <property type="nucleotide sequence ID" value="NZ_JBHSAC010000056.1"/>
</dbReference>
<evidence type="ECO:0000259" key="3">
    <source>
        <dbReference type="Pfam" id="PF19087"/>
    </source>
</evidence>
<dbReference type="InterPro" id="IPR000871">
    <property type="entry name" value="Beta-lactam_class-A"/>
</dbReference>
<gene>
    <name evidence="4" type="ORF">ACFOSE_06985</name>
</gene>
<keyword evidence="1" id="KW-0812">Transmembrane</keyword>
<dbReference type="InterPro" id="IPR038200">
    <property type="entry name" value="GW_dom_sf"/>
</dbReference>
<feature type="transmembrane region" description="Helical" evidence="1">
    <location>
        <begin position="12"/>
        <end position="29"/>
    </location>
</feature>
<dbReference type="GO" id="GO:0016787">
    <property type="term" value="F:hydrolase activity"/>
    <property type="evidence" value="ECO:0007669"/>
    <property type="project" value="UniProtKB-KW"/>
</dbReference>
<dbReference type="InterPro" id="IPR044081">
    <property type="entry name" value="DUF5776"/>
</dbReference>
<dbReference type="PANTHER" id="PTHR35333">
    <property type="entry name" value="BETA-LACTAMASE"/>
    <property type="match status" value="1"/>
</dbReference>
<dbReference type="EMBL" id="JBHSAC010000056">
    <property type="protein sequence ID" value="MFC3932507.1"/>
    <property type="molecule type" value="Genomic_DNA"/>
</dbReference>
<organism evidence="4 5">
    <name type="scientific">Streptococcus dentapri</name>
    <dbReference type="NCBI Taxonomy" id="573564"/>
    <lineage>
        <taxon>Bacteria</taxon>
        <taxon>Bacillati</taxon>
        <taxon>Bacillota</taxon>
        <taxon>Bacilli</taxon>
        <taxon>Lactobacillales</taxon>
        <taxon>Streptococcaceae</taxon>
        <taxon>Streptococcus</taxon>
    </lineage>
</organism>
<keyword evidence="1" id="KW-0472">Membrane</keyword>
<keyword evidence="4" id="KW-0378">Hydrolase</keyword>
<feature type="domain" description="Beta-lactamase class A catalytic" evidence="2">
    <location>
        <begin position="214"/>
        <end position="415"/>
    </location>
</feature>